<accession>U7D5W4</accession>
<reference evidence="7 8" key="1">
    <citation type="journal article" date="2013" name="Environ. Microbiol.">
        <title>Genome analysis of Chitinivibrio alkaliphilus gen. nov., sp. nov., a novel extremely haloalkaliphilic anaerobic chitinolytic bacterium from the candidate phylum Termite Group 3.</title>
        <authorList>
            <person name="Sorokin D.Y."/>
            <person name="Gumerov V.M."/>
            <person name="Rakitin A.L."/>
            <person name="Beletsky A.V."/>
            <person name="Damste J.S."/>
            <person name="Muyzer G."/>
            <person name="Mardanov A.V."/>
            <person name="Ravin N.V."/>
        </authorList>
    </citation>
    <scope>NUCLEOTIDE SEQUENCE [LARGE SCALE GENOMIC DNA]</scope>
    <source>
        <strain evidence="7 8">ACht1</strain>
    </source>
</reference>
<comment type="caution">
    <text evidence="7">The sequence shown here is derived from an EMBL/GenBank/DDBJ whole genome shotgun (WGS) entry which is preliminary data.</text>
</comment>
<keyword evidence="8" id="KW-1185">Reference proteome</keyword>
<evidence type="ECO:0000256" key="2">
    <source>
        <dbReference type="ARBA" id="ARBA00022980"/>
    </source>
</evidence>
<dbReference type="OrthoDB" id="9803541at2"/>
<dbReference type="NCBIfam" id="TIGR01024">
    <property type="entry name" value="rplS_bact"/>
    <property type="match status" value="1"/>
</dbReference>
<evidence type="ECO:0000313" key="7">
    <source>
        <dbReference type="EMBL" id="ERP30956.1"/>
    </source>
</evidence>
<name>U7D5W4_9BACT</name>
<dbReference type="SUPFAM" id="SSF50104">
    <property type="entry name" value="Translation proteins SH3-like domain"/>
    <property type="match status" value="1"/>
</dbReference>
<dbReference type="GO" id="GO:0022625">
    <property type="term" value="C:cytosolic large ribosomal subunit"/>
    <property type="evidence" value="ECO:0007669"/>
    <property type="project" value="TreeGrafter"/>
</dbReference>
<dbReference type="PIRSF" id="PIRSF002191">
    <property type="entry name" value="Ribosomal_L19"/>
    <property type="match status" value="1"/>
</dbReference>
<evidence type="ECO:0000256" key="3">
    <source>
        <dbReference type="ARBA" id="ARBA00023274"/>
    </source>
</evidence>
<dbReference type="Proteomes" id="UP000017148">
    <property type="component" value="Unassembled WGS sequence"/>
</dbReference>
<evidence type="ECO:0000256" key="6">
    <source>
        <dbReference type="RuleBase" id="RU000559"/>
    </source>
</evidence>
<dbReference type="InterPro" id="IPR038657">
    <property type="entry name" value="Ribosomal_bL19_sf"/>
</dbReference>
<dbReference type="PANTHER" id="PTHR15680:SF9">
    <property type="entry name" value="LARGE RIBOSOMAL SUBUNIT PROTEIN BL19M"/>
    <property type="match status" value="1"/>
</dbReference>
<dbReference type="eggNOG" id="COG0335">
    <property type="taxonomic scope" value="Bacteria"/>
</dbReference>
<dbReference type="InterPro" id="IPR018257">
    <property type="entry name" value="Ribosomal_bL19_CS"/>
</dbReference>
<sequence>MDRIQQIEKEMLTDNHALDFRSGDVVNVGYQIKEGSKVRTQFYRGTVIQRKGSGMAETFTVRKASANGIFVERIFPIHSPLIESIEVVTRGKVRQSRIYYLRDRIGKAARVRVRDINKKN</sequence>
<comment type="function">
    <text evidence="5 6">This protein is located at the 30S-50S ribosomal subunit interface and may play a role in the structure and function of the aminoacyl-tRNA binding site.</text>
</comment>
<evidence type="ECO:0000256" key="5">
    <source>
        <dbReference type="HAMAP-Rule" id="MF_00402"/>
    </source>
</evidence>
<dbReference type="PATRIC" id="fig|1313304.3.peg.2101"/>
<dbReference type="GO" id="GO:0003735">
    <property type="term" value="F:structural constituent of ribosome"/>
    <property type="evidence" value="ECO:0007669"/>
    <property type="project" value="InterPro"/>
</dbReference>
<dbReference type="Gene3D" id="2.30.30.790">
    <property type="match status" value="1"/>
</dbReference>
<evidence type="ECO:0000256" key="4">
    <source>
        <dbReference type="ARBA" id="ARBA00035171"/>
    </source>
</evidence>
<dbReference type="PANTHER" id="PTHR15680">
    <property type="entry name" value="RIBOSOMAL PROTEIN L19"/>
    <property type="match status" value="1"/>
</dbReference>
<proteinExistence type="inferred from homology"/>
<dbReference type="InterPro" id="IPR001857">
    <property type="entry name" value="Ribosomal_bL19"/>
</dbReference>
<dbReference type="HAMAP" id="MF_00402">
    <property type="entry name" value="Ribosomal_bL19"/>
    <property type="match status" value="1"/>
</dbReference>
<dbReference type="PROSITE" id="PS01015">
    <property type="entry name" value="RIBOSOMAL_L19"/>
    <property type="match status" value="1"/>
</dbReference>
<protein>
    <recommendedName>
        <fullName evidence="4 5">Large ribosomal subunit protein bL19</fullName>
    </recommendedName>
</protein>
<gene>
    <name evidence="5" type="primary">rplS</name>
    <name evidence="7" type="ORF">CALK_2206</name>
</gene>
<dbReference type="PRINTS" id="PR00061">
    <property type="entry name" value="RIBOSOMALL19"/>
</dbReference>
<dbReference type="EMBL" id="ASJR01000025">
    <property type="protein sequence ID" value="ERP30956.1"/>
    <property type="molecule type" value="Genomic_DNA"/>
</dbReference>
<organism evidence="7 8">
    <name type="scientific">Chitinivibrio alkaliphilus ACht1</name>
    <dbReference type="NCBI Taxonomy" id="1313304"/>
    <lineage>
        <taxon>Bacteria</taxon>
        <taxon>Pseudomonadati</taxon>
        <taxon>Fibrobacterota</taxon>
        <taxon>Chitinivibrionia</taxon>
        <taxon>Chitinivibrionales</taxon>
        <taxon>Chitinivibrionaceae</taxon>
        <taxon>Chitinivibrio</taxon>
    </lineage>
</organism>
<dbReference type="STRING" id="1313304.CALK_2206"/>
<dbReference type="RefSeq" id="WP_022637581.1">
    <property type="nucleotide sequence ID" value="NZ_ASJR01000025.1"/>
</dbReference>
<keyword evidence="3 5" id="KW-0687">Ribonucleoprotein</keyword>
<dbReference type="InterPro" id="IPR008991">
    <property type="entry name" value="Translation_prot_SH3-like_sf"/>
</dbReference>
<keyword evidence="2 5" id="KW-0689">Ribosomal protein</keyword>
<evidence type="ECO:0000256" key="1">
    <source>
        <dbReference type="ARBA" id="ARBA00005781"/>
    </source>
</evidence>
<evidence type="ECO:0000313" key="8">
    <source>
        <dbReference type="Proteomes" id="UP000017148"/>
    </source>
</evidence>
<dbReference type="AlphaFoldDB" id="U7D5W4"/>
<dbReference type="GO" id="GO:0006412">
    <property type="term" value="P:translation"/>
    <property type="evidence" value="ECO:0007669"/>
    <property type="project" value="UniProtKB-UniRule"/>
</dbReference>
<comment type="similarity">
    <text evidence="1 5 6">Belongs to the bacterial ribosomal protein bL19 family.</text>
</comment>
<dbReference type="Pfam" id="PF01245">
    <property type="entry name" value="Ribosomal_L19"/>
    <property type="match status" value="1"/>
</dbReference>